<dbReference type="Proteomes" id="UP001222770">
    <property type="component" value="Unassembled WGS sequence"/>
</dbReference>
<dbReference type="Pfam" id="PF00440">
    <property type="entry name" value="TetR_N"/>
    <property type="match status" value="1"/>
</dbReference>
<evidence type="ECO:0000313" key="5">
    <source>
        <dbReference type="Proteomes" id="UP001222770"/>
    </source>
</evidence>
<dbReference type="RefSeq" id="WP_277277959.1">
    <property type="nucleotide sequence ID" value="NZ_JAROCY010000010.1"/>
</dbReference>
<gene>
    <name evidence="4" type="ORF">POM99_11645</name>
</gene>
<reference evidence="4 5" key="1">
    <citation type="submission" date="2023-03" db="EMBL/GenBank/DDBJ databases">
        <title>Novosphingobium cyanobacteriorum sp. nov., isolated from a eutrophic reservoir during the Microcystis bloom period.</title>
        <authorList>
            <person name="Kang M."/>
            <person name="Le V."/>
            <person name="Ko S.-R."/>
            <person name="Lee S.-A."/>
            <person name="Ahn C.-Y."/>
        </authorList>
    </citation>
    <scope>NUCLEOTIDE SEQUENCE [LARGE SCALE GENOMIC DNA]</scope>
    <source>
        <strain evidence="4 5">HBC54</strain>
    </source>
</reference>
<dbReference type="PROSITE" id="PS50977">
    <property type="entry name" value="HTH_TETR_2"/>
    <property type="match status" value="1"/>
</dbReference>
<sequence length="240" mass="26474">MPPSSKAPPSDTESDKAIWLQGETACEQAPVARRGRPSVAEAGQLSGRILDASWEVLLAEGFESFTFDRVAKHARIGKATIYSRFSNKYDLMHALLHRRNEMRREFILALGVGLPFLEAQCVRGAKIVEMLTSPDGKLAERLVDWLDQEKGGLPESGVRAEIWRDAIESIARTFAEADAGGEASIPDVCSAARFWLEGLLGHARVMDSQGPVSEECHQEWARNYVRFFFTGIAALPNSQG</sequence>
<protein>
    <submittedName>
        <fullName evidence="4">TetR/AcrR family transcriptional regulator</fullName>
    </submittedName>
</protein>
<dbReference type="SUPFAM" id="SSF46689">
    <property type="entry name" value="Homeodomain-like"/>
    <property type="match status" value="1"/>
</dbReference>
<organism evidence="4 5">
    <name type="scientific">Novosphingobium cyanobacteriorum</name>
    <dbReference type="NCBI Taxonomy" id="3024215"/>
    <lineage>
        <taxon>Bacteria</taxon>
        <taxon>Pseudomonadati</taxon>
        <taxon>Pseudomonadota</taxon>
        <taxon>Alphaproteobacteria</taxon>
        <taxon>Sphingomonadales</taxon>
        <taxon>Sphingomonadaceae</taxon>
        <taxon>Novosphingobium</taxon>
    </lineage>
</organism>
<dbReference type="InterPro" id="IPR050109">
    <property type="entry name" value="HTH-type_TetR-like_transc_reg"/>
</dbReference>
<comment type="caution">
    <text evidence="4">The sequence shown here is derived from an EMBL/GenBank/DDBJ whole genome shotgun (WGS) entry which is preliminary data.</text>
</comment>
<feature type="domain" description="HTH tetR-type" evidence="3">
    <location>
        <begin position="43"/>
        <end position="103"/>
    </location>
</feature>
<dbReference type="PANTHER" id="PTHR30055">
    <property type="entry name" value="HTH-TYPE TRANSCRIPTIONAL REGULATOR RUTR"/>
    <property type="match status" value="1"/>
</dbReference>
<dbReference type="InterPro" id="IPR001647">
    <property type="entry name" value="HTH_TetR"/>
</dbReference>
<dbReference type="EMBL" id="JAROCY010000010">
    <property type="protein sequence ID" value="MDF8333857.1"/>
    <property type="molecule type" value="Genomic_DNA"/>
</dbReference>
<dbReference type="PANTHER" id="PTHR30055:SF146">
    <property type="entry name" value="HTH-TYPE TRANSCRIPTIONAL DUAL REGULATOR CECR"/>
    <property type="match status" value="1"/>
</dbReference>
<keyword evidence="5" id="KW-1185">Reference proteome</keyword>
<dbReference type="PRINTS" id="PR00455">
    <property type="entry name" value="HTHTETR"/>
</dbReference>
<name>A0ABT6CNE3_9SPHN</name>
<evidence type="ECO:0000256" key="1">
    <source>
        <dbReference type="ARBA" id="ARBA00023125"/>
    </source>
</evidence>
<dbReference type="InterPro" id="IPR009057">
    <property type="entry name" value="Homeodomain-like_sf"/>
</dbReference>
<dbReference type="Gene3D" id="1.10.357.10">
    <property type="entry name" value="Tetracycline Repressor, domain 2"/>
    <property type="match status" value="1"/>
</dbReference>
<evidence type="ECO:0000256" key="2">
    <source>
        <dbReference type="PROSITE-ProRule" id="PRU00335"/>
    </source>
</evidence>
<accession>A0ABT6CNE3</accession>
<evidence type="ECO:0000313" key="4">
    <source>
        <dbReference type="EMBL" id="MDF8333857.1"/>
    </source>
</evidence>
<feature type="DNA-binding region" description="H-T-H motif" evidence="2">
    <location>
        <begin position="66"/>
        <end position="85"/>
    </location>
</feature>
<proteinExistence type="predicted"/>
<evidence type="ECO:0000259" key="3">
    <source>
        <dbReference type="PROSITE" id="PS50977"/>
    </source>
</evidence>
<keyword evidence="1 2" id="KW-0238">DNA-binding</keyword>